<dbReference type="GO" id="GO:0006400">
    <property type="term" value="P:tRNA modification"/>
    <property type="evidence" value="ECO:0007669"/>
    <property type="project" value="TreeGrafter"/>
</dbReference>
<dbReference type="InterPro" id="IPR019438">
    <property type="entry name" value="Q_salvage"/>
</dbReference>
<comment type="caution">
    <text evidence="2">The sequence shown here is derived from an EMBL/GenBank/DDBJ whole genome shotgun (WGS) entry which is preliminary data.</text>
</comment>
<sequence>MSLKHVREQCARIADQAHISIDADQVDAFLRGLRADEFDALKLQHGLRFPLRFASFHHKLNFIAVLSMLNAFSGYRVDFHRVTGHGAYDCVRRIVLAMYLTTHDEEGHTPLDAHALETVTVASLAQALGVPTHTETPHPTIPFITVGTVGGPLQEPLQLAAQMCTETAAFLREHGYQDLASYVLDICEQALEQEHVEAYMASQLARIPAFDDAINIDGVRVCLWKKALFFVHALYNILMDVDEDSVADLPVPLLALARRWRHGLCEPLPMFVDNVIPTILSYLGILRFHHEHVLASWHPAPQGDNNNVPGPTLERRDAYCMLQWHGWHA</sequence>
<dbReference type="EC" id="3.2.2.-" evidence="1"/>
<comment type="catalytic activity">
    <reaction evidence="1">
        <text>queuosine 5'-phosphate + H2O = queuine + D-ribose 5-phosphate</text>
        <dbReference type="Rhea" id="RHEA:75387"/>
        <dbReference type="ChEBI" id="CHEBI:15377"/>
        <dbReference type="ChEBI" id="CHEBI:17433"/>
        <dbReference type="ChEBI" id="CHEBI:78346"/>
        <dbReference type="ChEBI" id="CHEBI:194371"/>
    </reaction>
    <physiologicalReaction direction="left-to-right" evidence="1">
        <dbReference type="Rhea" id="RHEA:75388"/>
    </physiologicalReaction>
</comment>
<dbReference type="PANTHER" id="PTHR21314:SF1">
    <property type="entry name" value="QUEUOSINE SALVAGE PROTEIN"/>
    <property type="match status" value="1"/>
</dbReference>
<dbReference type="PANTHER" id="PTHR21314">
    <property type="entry name" value="QUEUOSINE 5'-PHOSPHATE N-GLYCOSYLASE_HYDROLASE-RELATED"/>
    <property type="match status" value="1"/>
</dbReference>
<dbReference type="KEGG" id="mgl:MGL_3482"/>
<accession>A8Q9H5</accession>
<dbReference type="OMA" id="VACIHRR"/>
<comment type="similarity">
    <text evidence="1">Belongs to the QNG1 protein family.</text>
</comment>
<dbReference type="EMBL" id="AAYY01000013">
    <property type="protein sequence ID" value="EDP42233.1"/>
    <property type="molecule type" value="Genomic_DNA"/>
</dbReference>
<dbReference type="RefSeq" id="XP_001729447.1">
    <property type="nucleotide sequence ID" value="XM_001729395.1"/>
</dbReference>
<dbReference type="Proteomes" id="UP000008837">
    <property type="component" value="Unassembled WGS sequence"/>
</dbReference>
<dbReference type="AlphaFoldDB" id="A8Q9H5"/>
<keyword evidence="3" id="KW-1185">Reference proteome</keyword>
<reference evidence="2 3" key="1">
    <citation type="journal article" date="2007" name="Proc. Natl. Acad. Sci. U.S.A.">
        <title>Dandruff-associated Malassezia genomes reveal convergent and divergent virulence traits shared with plant and human fungal pathogens.</title>
        <authorList>
            <person name="Xu J."/>
            <person name="Saunders C.W."/>
            <person name="Hu P."/>
            <person name="Grant R.A."/>
            <person name="Boekhout T."/>
            <person name="Kuramae E.E."/>
            <person name="Kronstad J.W."/>
            <person name="Deangelis Y.M."/>
            <person name="Reeder N.L."/>
            <person name="Johnstone K.R."/>
            <person name="Leland M."/>
            <person name="Fieno A.M."/>
            <person name="Begley W.M."/>
            <person name="Sun Y."/>
            <person name="Lacey M.P."/>
            <person name="Chaudhary T."/>
            <person name="Keough T."/>
            <person name="Chu L."/>
            <person name="Sears R."/>
            <person name="Yuan B."/>
            <person name="Dawson T.L.Jr."/>
        </authorList>
    </citation>
    <scope>NUCLEOTIDE SEQUENCE [LARGE SCALE GENOMIC DNA]</scope>
    <source>
        <strain evidence="3">ATCC MYA-4612 / CBS 7966</strain>
    </source>
</reference>
<protein>
    <recommendedName>
        <fullName evidence="1">Queuosine 5'-phosphate N-glycosylase/hydrolase</fullName>
        <ecNumber evidence="1">3.2.2.-</ecNumber>
    </recommendedName>
    <alternativeName>
        <fullName evidence="1">Queuosine-nucleotide N-glycosylase/hydrolase</fullName>
    </alternativeName>
</protein>
<dbReference type="GO" id="GO:0016787">
    <property type="term" value="F:hydrolase activity"/>
    <property type="evidence" value="ECO:0007669"/>
    <property type="project" value="UniProtKB-KW"/>
</dbReference>
<dbReference type="OrthoDB" id="416777at2759"/>
<gene>
    <name evidence="2" type="ORF">MGL_3482</name>
</gene>
<keyword evidence="1" id="KW-0378">Hydrolase</keyword>
<dbReference type="GeneID" id="5853754"/>
<proteinExistence type="inferred from homology"/>
<dbReference type="VEuPathDB" id="FungiDB:MGL_3482"/>
<evidence type="ECO:0000256" key="1">
    <source>
        <dbReference type="RuleBase" id="RU365002"/>
    </source>
</evidence>
<evidence type="ECO:0000313" key="3">
    <source>
        <dbReference type="Proteomes" id="UP000008837"/>
    </source>
</evidence>
<name>A8Q9H5_MALGO</name>
<dbReference type="InParanoid" id="A8Q9H5"/>
<comment type="function">
    <text evidence="1">Catalyzes the hydrolysis of queuosine 5'-phosphate, releasing the nucleobase queuine (q). Is required for salvage of queuine from exogenous queuosine (Q) that is imported and then converted to queuosine 5'-phosphate intracellularly.</text>
</comment>
<organism evidence="2 3">
    <name type="scientific">Malassezia globosa (strain ATCC MYA-4612 / CBS 7966)</name>
    <name type="common">Dandruff-associated fungus</name>
    <dbReference type="NCBI Taxonomy" id="425265"/>
    <lineage>
        <taxon>Eukaryota</taxon>
        <taxon>Fungi</taxon>
        <taxon>Dikarya</taxon>
        <taxon>Basidiomycota</taxon>
        <taxon>Ustilaginomycotina</taxon>
        <taxon>Malasseziomycetes</taxon>
        <taxon>Malasseziales</taxon>
        <taxon>Malasseziaceae</taxon>
        <taxon>Malassezia</taxon>
    </lineage>
</organism>
<evidence type="ECO:0000313" key="2">
    <source>
        <dbReference type="EMBL" id="EDP42233.1"/>
    </source>
</evidence>